<organism evidence="2">
    <name type="scientific">Candidatus Kentrum sp. FW</name>
    <dbReference type="NCBI Taxonomy" id="2126338"/>
    <lineage>
        <taxon>Bacteria</taxon>
        <taxon>Pseudomonadati</taxon>
        <taxon>Pseudomonadota</taxon>
        <taxon>Gammaproteobacteria</taxon>
        <taxon>Candidatus Kentrum</taxon>
    </lineage>
</organism>
<accession>A0A450T7U4</accession>
<name>A0A450T7U4_9GAMM</name>
<gene>
    <name evidence="2" type="ORF">BECKFW1821C_GA0114237_100342</name>
</gene>
<dbReference type="PANTHER" id="PTHR35458:SF8">
    <property type="entry name" value="SLR0650 PROTEIN"/>
    <property type="match status" value="1"/>
</dbReference>
<dbReference type="Pfam" id="PF01936">
    <property type="entry name" value="NYN"/>
    <property type="match status" value="1"/>
</dbReference>
<dbReference type="EMBL" id="CAADFE010000003">
    <property type="protein sequence ID" value="VFJ62885.1"/>
    <property type="molecule type" value="Genomic_DNA"/>
</dbReference>
<proteinExistence type="predicted"/>
<evidence type="ECO:0000313" key="2">
    <source>
        <dbReference type="EMBL" id="VFJ62885.1"/>
    </source>
</evidence>
<dbReference type="Gene3D" id="3.40.50.1010">
    <property type="entry name" value="5'-nuclease"/>
    <property type="match status" value="1"/>
</dbReference>
<protein>
    <submittedName>
        <fullName evidence="2">NYN domain-containing protein</fullName>
    </submittedName>
</protein>
<dbReference type="InterPro" id="IPR021139">
    <property type="entry name" value="NYN"/>
</dbReference>
<dbReference type="PANTHER" id="PTHR35458">
    <property type="entry name" value="SLR0755 PROTEIN"/>
    <property type="match status" value="1"/>
</dbReference>
<reference evidence="2" key="1">
    <citation type="submission" date="2019-02" db="EMBL/GenBank/DDBJ databases">
        <authorList>
            <person name="Gruber-Vodicka R. H."/>
            <person name="Seah K. B. B."/>
        </authorList>
    </citation>
    <scope>NUCLEOTIDE SEQUENCE</scope>
    <source>
        <strain evidence="2">BECK_BZ131</strain>
    </source>
</reference>
<dbReference type="InterPro" id="IPR047140">
    <property type="entry name" value="LabA"/>
</dbReference>
<dbReference type="AlphaFoldDB" id="A0A450T7U4"/>
<feature type="domain" description="NYN" evidence="1">
    <location>
        <begin position="20"/>
        <end position="87"/>
    </location>
</feature>
<sequence length="104" mass="11831">MKNNYAFIDGQNPHMETSTEGFEIIFKEVTLQDGKIKGNVDVELTLEAAIRINDYDQAVLVTADGDFAYLVRYLHGQKKLKMVLSPSRQDRSSLLKKRGIIRLT</sequence>
<dbReference type="GO" id="GO:0004540">
    <property type="term" value="F:RNA nuclease activity"/>
    <property type="evidence" value="ECO:0007669"/>
    <property type="project" value="InterPro"/>
</dbReference>
<evidence type="ECO:0000259" key="1">
    <source>
        <dbReference type="Pfam" id="PF01936"/>
    </source>
</evidence>